<organism evidence="1 2">
    <name type="scientific">Gigaspora margarita</name>
    <dbReference type="NCBI Taxonomy" id="4874"/>
    <lineage>
        <taxon>Eukaryota</taxon>
        <taxon>Fungi</taxon>
        <taxon>Fungi incertae sedis</taxon>
        <taxon>Mucoromycota</taxon>
        <taxon>Glomeromycotina</taxon>
        <taxon>Glomeromycetes</taxon>
        <taxon>Diversisporales</taxon>
        <taxon>Gigasporaceae</taxon>
        <taxon>Gigaspora</taxon>
    </lineage>
</organism>
<evidence type="ECO:0000313" key="1">
    <source>
        <dbReference type="EMBL" id="CAG8458284.1"/>
    </source>
</evidence>
<comment type="caution">
    <text evidence="1">The sequence shown here is derived from an EMBL/GenBank/DDBJ whole genome shotgun (WGS) entry which is preliminary data.</text>
</comment>
<evidence type="ECO:0000313" key="2">
    <source>
        <dbReference type="Proteomes" id="UP000789901"/>
    </source>
</evidence>
<feature type="non-terminal residue" evidence="1">
    <location>
        <position position="1"/>
    </location>
</feature>
<dbReference type="EMBL" id="CAJVQB010000017">
    <property type="protein sequence ID" value="CAG8458284.1"/>
    <property type="molecule type" value="Genomic_DNA"/>
</dbReference>
<accession>A0ABM8VVP5</accession>
<reference evidence="1 2" key="1">
    <citation type="submission" date="2021-06" db="EMBL/GenBank/DDBJ databases">
        <authorList>
            <person name="Kallberg Y."/>
            <person name="Tangrot J."/>
            <person name="Rosling A."/>
        </authorList>
    </citation>
    <scope>NUCLEOTIDE SEQUENCE [LARGE SCALE GENOMIC DNA]</scope>
    <source>
        <strain evidence="1 2">120-4 pot B 10/14</strain>
    </source>
</reference>
<gene>
    <name evidence="1" type="ORF">GMARGA_LOCUS171</name>
</gene>
<dbReference type="Proteomes" id="UP000789901">
    <property type="component" value="Unassembled WGS sequence"/>
</dbReference>
<proteinExistence type="predicted"/>
<protein>
    <submittedName>
        <fullName evidence="1">26034_t:CDS:1</fullName>
    </submittedName>
</protein>
<sequence>YSMEQHYLSAQGLGGNTSIPQQTMSYTGASISNIAAYDTNSHIHVDGNNATAFNGYNMHKIYYPQLVKRLRIK</sequence>
<keyword evidence="2" id="KW-1185">Reference proteome</keyword>
<name>A0ABM8VVP5_GIGMA</name>